<organism evidence="1 2">
    <name type="scientific">Acanthamoeba castellanii medusavirus J1</name>
    <dbReference type="NCBI Taxonomy" id="3114988"/>
    <lineage>
        <taxon>Viruses</taxon>
        <taxon>Varidnaviria</taxon>
        <taxon>Bamfordvirae</taxon>
        <taxon>Nucleocytoviricota</taxon>
        <taxon>Megaviricetes</taxon>
        <taxon>Mamonoviridae</taxon>
        <taxon>Medusavirus</taxon>
        <taxon>Medusavirus medusae</taxon>
    </lineage>
</organism>
<evidence type="ECO:0000313" key="1">
    <source>
        <dbReference type="EMBL" id="BBI30345.1"/>
    </source>
</evidence>
<dbReference type="KEGG" id="vg:80540697"/>
<proteinExistence type="predicted"/>
<keyword evidence="2" id="KW-1185">Reference proteome</keyword>
<reference evidence="2" key="1">
    <citation type="journal article" date="2019" name="J. Virol.">
        <title>Medusavirus, a novel large DNA virus discovered from hot spring water.</title>
        <authorList>
            <person name="Yoshikawa G."/>
            <person name="Blanc-Mathieu R."/>
            <person name="Song C."/>
            <person name="Kayama Y."/>
            <person name="Mochizuki T."/>
            <person name="Murata K."/>
            <person name="Ogata H."/>
            <person name="Takemura M."/>
        </authorList>
    </citation>
    <scope>NUCLEOTIDE SEQUENCE [LARGE SCALE GENOMIC DNA]</scope>
</reference>
<dbReference type="Proteomes" id="UP001161669">
    <property type="component" value="Segment"/>
</dbReference>
<name>A0A3T1CX13_9VIRU</name>
<evidence type="ECO:0000313" key="2">
    <source>
        <dbReference type="Proteomes" id="UP001161669"/>
    </source>
</evidence>
<dbReference type="EMBL" id="AP018495">
    <property type="protein sequence ID" value="BBI30345.1"/>
    <property type="molecule type" value="Genomic_DNA"/>
</dbReference>
<protein>
    <submittedName>
        <fullName evidence="1">Uncharacterized protein</fullName>
    </submittedName>
</protein>
<accession>A0A3T1CX13</accession>
<sequence>MGSDNPFYLGYGVRVSKDVESCEKALKDAGIDEDCVKVFRACDGVWLILRPKRFMWATVPCEDRCVWMYKRGIYDNLVTSYERYVQPARDSRPYWYEWSDVRVAARRYRRRERKRSKGTNLAMLLVVACAIEGSRLEAELIVWDHWSY</sequence>